<evidence type="ECO:0000256" key="2">
    <source>
        <dbReference type="ARBA" id="ARBA00022840"/>
    </source>
</evidence>
<dbReference type="InterPro" id="IPR027417">
    <property type="entry name" value="P-loop_NTPase"/>
</dbReference>
<dbReference type="PANTHER" id="PTHR16305:SF35">
    <property type="entry name" value="TRANSCRIPTIONAL ACTIVATOR DOMAIN"/>
    <property type="match status" value="1"/>
</dbReference>
<dbReference type="Gene3D" id="1.25.40.10">
    <property type="entry name" value="Tetratricopeptide repeat domain"/>
    <property type="match status" value="1"/>
</dbReference>
<comment type="caution">
    <text evidence="4">The sequence shown here is derived from an EMBL/GenBank/DDBJ whole genome shotgun (WGS) entry which is preliminary data.</text>
</comment>
<dbReference type="Gene3D" id="1.10.10.10">
    <property type="entry name" value="Winged helix-like DNA-binding domain superfamily/Winged helix DNA-binding domain"/>
    <property type="match status" value="1"/>
</dbReference>
<dbReference type="RefSeq" id="WP_380632067.1">
    <property type="nucleotide sequence ID" value="NZ_JBHSQO010000001.1"/>
</dbReference>
<dbReference type="InterPro" id="IPR036388">
    <property type="entry name" value="WH-like_DNA-bd_sf"/>
</dbReference>
<keyword evidence="5" id="KW-1185">Reference proteome</keyword>
<proteinExistence type="predicted"/>
<dbReference type="SMART" id="SM00421">
    <property type="entry name" value="HTH_LUXR"/>
    <property type="match status" value="1"/>
</dbReference>
<dbReference type="InterPro" id="IPR041664">
    <property type="entry name" value="AAA_16"/>
</dbReference>
<dbReference type="PANTHER" id="PTHR16305">
    <property type="entry name" value="TESTICULAR SOLUBLE ADENYLYL CYCLASE"/>
    <property type="match status" value="1"/>
</dbReference>
<dbReference type="InterPro" id="IPR000792">
    <property type="entry name" value="Tscrpt_reg_LuxR_C"/>
</dbReference>
<dbReference type="SUPFAM" id="SSF46894">
    <property type="entry name" value="C-terminal effector domain of the bipartite response regulators"/>
    <property type="match status" value="1"/>
</dbReference>
<evidence type="ECO:0000313" key="4">
    <source>
        <dbReference type="EMBL" id="MFC6088009.1"/>
    </source>
</evidence>
<gene>
    <name evidence="4" type="ORF">ACFP3R_01865</name>
</gene>
<dbReference type="EMBL" id="JBHSQO010000001">
    <property type="protein sequence ID" value="MFC6088009.1"/>
    <property type="molecule type" value="Genomic_DNA"/>
</dbReference>
<dbReference type="SUPFAM" id="SSF52540">
    <property type="entry name" value="P-loop containing nucleoside triphosphate hydrolases"/>
    <property type="match status" value="1"/>
</dbReference>
<keyword evidence="2" id="KW-0067">ATP-binding</keyword>
<accession>A0ABW1NXA0</accession>
<keyword evidence="1" id="KW-0547">Nucleotide-binding</keyword>
<protein>
    <submittedName>
        <fullName evidence="4">Helix-turn-helix transcriptional regulator</fullName>
    </submittedName>
</protein>
<feature type="domain" description="HTH luxR-type" evidence="3">
    <location>
        <begin position="872"/>
        <end position="937"/>
    </location>
</feature>
<dbReference type="SUPFAM" id="SSF48452">
    <property type="entry name" value="TPR-like"/>
    <property type="match status" value="2"/>
</dbReference>
<dbReference type="PRINTS" id="PR00038">
    <property type="entry name" value="HTHLUXR"/>
</dbReference>
<dbReference type="InterPro" id="IPR016032">
    <property type="entry name" value="Sig_transdc_resp-reg_C-effctor"/>
</dbReference>
<dbReference type="PROSITE" id="PS50043">
    <property type="entry name" value="HTH_LUXR_2"/>
    <property type="match status" value="1"/>
</dbReference>
<evidence type="ECO:0000256" key="1">
    <source>
        <dbReference type="ARBA" id="ARBA00022741"/>
    </source>
</evidence>
<name>A0ABW1NXA0_9PSEU</name>
<reference evidence="5" key="1">
    <citation type="journal article" date="2019" name="Int. J. Syst. Evol. Microbiol.">
        <title>The Global Catalogue of Microorganisms (GCM) 10K type strain sequencing project: providing services to taxonomists for standard genome sequencing and annotation.</title>
        <authorList>
            <consortium name="The Broad Institute Genomics Platform"/>
            <consortium name="The Broad Institute Genome Sequencing Center for Infectious Disease"/>
            <person name="Wu L."/>
            <person name="Ma J."/>
        </authorList>
    </citation>
    <scope>NUCLEOTIDE SEQUENCE [LARGE SCALE GENOMIC DNA]</scope>
    <source>
        <strain evidence="5">CGMCC 4.7246</strain>
    </source>
</reference>
<dbReference type="Proteomes" id="UP001596220">
    <property type="component" value="Unassembled WGS sequence"/>
</dbReference>
<dbReference type="Pfam" id="PF00196">
    <property type="entry name" value="GerE"/>
    <property type="match status" value="1"/>
</dbReference>
<dbReference type="InterPro" id="IPR011990">
    <property type="entry name" value="TPR-like_helical_dom_sf"/>
</dbReference>
<organism evidence="4 5">
    <name type="scientific">Saccharothrix lopnurensis</name>
    <dbReference type="NCBI Taxonomy" id="1670621"/>
    <lineage>
        <taxon>Bacteria</taxon>
        <taxon>Bacillati</taxon>
        <taxon>Actinomycetota</taxon>
        <taxon>Actinomycetes</taxon>
        <taxon>Pseudonocardiales</taxon>
        <taxon>Pseudonocardiaceae</taxon>
        <taxon>Saccharothrix</taxon>
    </lineage>
</organism>
<sequence>MGLPLVGRAAELDHAREALARALSGRATALLVEGEPGIGKSRLLREVEAGARERGFELFTGSAHELDARRPFRVFTDLRSGDRSGDRLRAALDSVDPTAAGRPATGDESFTVIETIVEWFEERTARTPVALALEDLHWADTSTLTAIGALVRHLADRPLLVVGTLRPVPRRKEVDRLLDRLAAADGKVLRLAGLTPDAAVELLHRALDAEPGAGLRRLAGAAGGNPLFLLELLRALDQRQVLRRAGNQVDTSAGAVPPDLRQTLLLRYSFLPETTLDLLRLMAVLGTSCLAGELAAVSGRQAVDLLTELRPALATGVVDGSGERLAFRHEMFRQALYEDVPPALRGSLHHEVVRALAAAGAPAARVAEHVEVAGAASPETTAPDAAAWYWRAARECARHSVPSALHWYERALGALPEHDPARPGLVVELAPLLVLSGRVAEAEALAGTVFTTTLDRPARARLAVLVAHALVRQGRWQEAGHRITLAAEQCADPLARDITLGPGAFLRLMTGEVTEAVAQAERSLDAARRAGKAVAEATALMTLTLGAAARGAVDRALVLGREGTATAAPAATSFDGFLIADLCLGVAQADADRLADARATHHRGLADASRSGNASVLPYYQANLAIAELHAGSWDDAATGAGACLALARDTATRWNFHVLAVLARIALARGEPDTAADLVERARTELRACGAVLGADWVLWVEALLLEQRGRPADAAATAARAWDLLPELRFLHTNWMAPPDLVRIALAASDTALAHRVTGDTEAAARRFGTASAAGAALRCRGLVEDAPHHSLQAVDAYRDAPRPVELALACEQAGTALAAAGQVDAARPLFHRALDALDERGAVGEARRVHAVMRGHGLRRGPRGRRRPATTGWDSLTGTELVVIRHVAEGLTNTEVAKRLHVSRYTVETHLKHVFVKLDITSRAALAAEFARRG</sequence>
<dbReference type="Pfam" id="PF13191">
    <property type="entry name" value="AAA_16"/>
    <property type="match status" value="1"/>
</dbReference>
<dbReference type="CDD" id="cd06170">
    <property type="entry name" value="LuxR_C_like"/>
    <property type="match status" value="1"/>
</dbReference>
<evidence type="ECO:0000259" key="3">
    <source>
        <dbReference type="PROSITE" id="PS50043"/>
    </source>
</evidence>
<dbReference type="PROSITE" id="PS00622">
    <property type="entry name" value="HTH_LUXR_1"/>
    <property type="match status" value="1"/>
</dbReference>
<evidence type="ECO:0000313" key="5">
    <source>
        <dbReference type="Proteomes" id="UP001596220"/>
    </source>
</evidence>